<feature type="transmembrane region" description="Helical" evidence="10">
    <location>
        <begin position="81"/>
        <end position="106"/>
    </location>
</feature>
<protein>
    <submittedName>
        <fullName evidence="12">Sodium, potassium, lithium and rubidium/H(+) antiporter</fullName>
    </submittedName>
</protein>
<dbReference type="GeneID" id="61132231"/>
<dbReference type="GO" id="GO:0051453">
    <property type="term" value="P:regulation of intracellular pH"/>
    <property type="evidence" value="ECO:0007669"/>
    <property type="project" value="TreeGrafter"/>
</dbReference>
<evidence type="ECO:0000256" key="3">
    <source>
        <dbReference type="ARBA" id="ARBA00022475"/>
    </source>
</evidence>
<dbReference type="PANTHER" id="PTHR10110">
    <property type="entry name" value="SODIUM/HYDROGEN EXCHANGER"/>
    <property type="match status" value="1"/>
</dbReference>
<keyword evidence="6" id="KW-0915">Sodium</keyword>
<dbReference type="GO" id="GO:0015386">
    <property type="term" value="F:potassium:proton antiporter activity"/>
    <property type="evidence" value="ECO:0007669"/>
    <property type="project" value="TreeGrafter"/>
</dbReference>
<keyword evidence="8 10" id="KW-0472">Membrane</keyword>
<evidence type="ECO:0000256" key="2">
    <source>
        <dbReference type="ARBA" id="ARBA00022448"/>
    </source>
</evidence>
<dbReference type="Gene3D" id="6.10.140.1330">
    <property type="match status" value="1"/>
</dbReference>
<evidence type="ECO:0000256" key="4">
    <source>
        <dbReference type="ARBA" id="ARBA00022692"/>
    </source>
</evidence>
<evidence type="ECO:0000256" key="10">
    <source>
        <dbReference type="SAM" id="Phobius"/>
    </source>
</evidence>
<keyword evidence="4 10" id="KW-0812">Transmembrane</keyword>
<keyword evidence="7" id="KW-0406">Ion transport</keyword>
<dbReference type="RefSeq" id="WP_011207944.1">
    <property type="nucleotide sequence ID" value="NZ_CAACYE020000001.1"/>
</dbReference>
<keyword evidence="9" id="KW-0739">Sodium transport</keyword>
<feature type="transmembrane region" description="Helical" evidence="10">
    <location>
        <begin position="270"/>
        <end position="289"/>
    </location>
</feature>
<evidence type="ECO:0000259" key="11">
    <source>
        <dbReference type="Pfam" id="PF00999"/>
    </source>
</evidence>
<dbReference type="PANTHER" id="PTHR10110:SF86">
    <property type="entry name" value="SODIUM_HYDROGEN EXCHANGER 7"/>
    <property type="match status" value="1"/>
</dbReference>
<feature type="transmembrane region" description="Helical" evidence="10">
    <location>
        <begin position="301"/>
        <end position="328"/>
    </location>
</feature>
<feature type="transmembrane region" description="Helical" evidence="10">
    <location>
        <begin position="423"/>
        <end position="447"/>
    </location>
</feature>
<organism evidence="12">
    <name type="scientific">Nocardia farcinica</name>
    <dbReference type="NCBI Taxonomy" id="37329"/>
    <lineage>
        <taxon>Bacteria</taxon>
        <taxon>Bacillati</taxon>
        <taxon>Actinomycetota</taxon>
        <taxon>Actinomycetes</taxon>
        <taxon>Mycobacteriales</taxon>
        <taxon>Nocardiaceae</taxon>
        <taxon>Nocardia</taxon>
    </lineage>
</organism>
<dbReference type="OMA" id="NWRTIEL"/>
<reference evidence="12" key="1">
    <citation type="submission" date="2019-02" db="EMBL/GenBank/DDBJ databases">
        <authorList>
            <consortium name="Pathogen Informatics"/>
        </authorList>
    </citation>
    <scope>NUCLEOTIDE SEQUENCE</scope>
    <source>
        <strain evidence="12">3012STDY6733949</strain>
    </source>
</reference>
<feature type="domain" description="Cation/H+ exchanger transmembrane" evidence="11">
    <location>
        <begin position="12"/>
        <end position="448"/>
    </location>
</feature>
<evidence type="ECO:0000256" key="9">
    <source>
        <dbReference type="ARBA" id="ARBA00023201"/>
    </source>
</evidence>
<feature type="transmembrane region" description="Helical" evidence="10">
    <location>
        <begin position="229"/>
        <end position="249"/>
    </location>
</feature>
<gene>
    <name evidence="12" type="primary">nhaK</name>
    <name evidence="12" type="ORF">NCTC1935_00231</name>
</gene>
<dbReference type="GO" id="GO:0098719">
    <property type="term" value="P:sodium ion import across plasma membrane"/>
    <property type="evidence" value="ECO:0007669"/>
    <property type="project" value="TreeGrafter"/>
</dbReference>
<evidence type="ECO:0000256" key="1">
    <source>
        <dbReference type="ARBA" id="ARBA00004651"/>
    </source>
</evidence>
<evidence type="ECO:0000313" key="12">
    <source>
        <dbReference type="EMBL" id="VFA81692.1"/>
    </source>
</evidence>
<dbReference type="GO" id="GO:0015385">
    <property type="term" value="F:sodium:proton antiporter activity"/>
    <property type="evidence" value="ECO:0007669"/>
    <property type="project" value="InterPro"/>
</dbReference>
<keyword evidence="2" id="KW-0813">Transport</keyword>
<feature type="transmembrane region" description="Helical" evidence="10">
    <location>
        <begin position="28"/>
        <end position="46"/>
    </location>
</feature>
<dbReference type="AlphaFoldDB" id="A0A449H9P7"/>
<keyword evidence="3" id="KW-1003">Cell membrane</keyword>
<feature type="transmembrane region" description="Helical" evidence="10">
    <location>
        <begin position="112"/>
        <end position="134"/>
    </location>
</feature>
<dbReference type="GO" id="GO:0005886">
    <property type="term" value="C:plasma membrane"/>
    <property type="evidence" value="ECO:0007669"/>
    <property type="project" value="UniProtKB-SubCell"/>
</dbReference>
<dbReference type="InterPro" id="IPR006153">
    <property type="entry name" value="Cation/H_exchanger_TM"/>
</dbReference>
<evidence type="ECO:0000256" key="5">
    <source>
        <dbReference type="ARBA" id="ARBA00022989"/>
    </source>
</evidence>
<sequence>MAELLIGGVVMLIVIAGAATVGPKLGVAAPLILVAVGIVGSVVPFVPEVEIDPEWVLEGLLPPLLYSSAVAMPTMNFRRDFGAIGGLSVVLVVLTAVTLGVFFAWAIPGLSLAWGIALGAVISPTDAVATSIIRQAPVPRRVVAILDGESLLNDATALVLLRTAIAATAAAFSFGAAVGTFAWSVLVAVVVGGVVGWANLAVRHRVADATVNTVISFTVPFVASVPTELLGGSGLVAAVVAGIVTGYRAPRMLSARHRLSDSQNWRTIEVVLEGIVFLTMGLHLSGIVAEVHREHAGIGSALLVAVGALVLGLLVRAGYVGLLLAALAHRARRSVALQPRIRQFGERLARRVAEGEPAGRSIPERRVRRAGSRVRRALADIDYFLAQPLGPREGFVVVWAGMRGAITVAAAQTLPADTPNRPLLIFVAFAVATLSLLCQGATVGPLVRRLLGPARPGDDLRDERASVLELLRTVSAGVPRDPSASPKQHRLAVLSAQRAAILDARDDGAFDAEVLQAALSNIDAAQIALEMRGGPV</sequence>
<comment type="subcellular location">
    <subcellularLocation>
        <location evidence="1">Cell membrane</location>
        <topology evidence="1">Multi-pass membrane protein</topology>
    </subcellularLocation>
</comment>
<feature type="transmembrane region" description="Helical" evidence="10">
    <location>
        <begin position="181"/>
        <end position="199"/>
    </location>
</feature>
<proteinExistence type="predicted"/>
<evidence type="ECO:0000256" key="7">
    <source>
        <dbReference type="ARBA" id="ARBA00023065"/>
    </source>
</evidence>
<dbReference type="EMBL" id="CAACYE010000005">
    <property type="protein sequence ID" value="VFA81692.1"/>
    <property type="molecule type" value="Genomic_DNA"/>
</dbReference>
<keyword evidence="5 10" id="KW-1133">Transmembrane helix</keyword>
<name>A0A449H9P7_NOCFR</name>
<dbReference type="InterPro" id="IPR018422">
    <property type="entry name" value="Cation/H_exchanger_CPA1"/>
</dbReference>
<evidence type="ECO:0000256" key="8">
    <source>
        <dbReference type="ARBA" id="ARBA00023136"/>
    </source>
</evidence>
<dbReference type="Pfam" id="PF00999">
    <property type="entry name" value="Na_H_Exchanger"/>
    <property type="match status" value="1"/>
</dbReference>
<evidence type="ECO:0000256" key="6">
    <source>
        <dbReference type="ARBA" id="ARBA00023053"/>
    </source>
</evidence>
<accession>A0A449H9P7</accession>